<name>A0AA41YB95_9BACT</name>
<protein>
    <submittedName>
        <fullName evidence="1">Nucleotidyltransferase substrate binding protein</fullName>
    </submittedName>
</protein>
<dbReference type="Pfam" id="PF08780">
    <property type="entry name" value="NTase_sub_bind"/>
    <property type="match status" value="1"/>
</dbReference>
<dbReference type="Proteomes" id="UP001163821">
    <property type="component" value="Unassembled WGS sequence"/>
</dbReference>
<dbReference type="RefSeq" id="WP_282591580.1">
    <property type="nucleotide sequence ID" value="NZ_JAPAAF010000010.1"/>
</dbReference>
<proteinExistence type="predicted"/>
<dbReference type="EMBL" id="JAPAAF010000010">
    <property type="protein sequence ID" value="MCW0482978.1"/>
    <property type="molecule type" value="Genomic_DNA"/>
</dbReference>
<accession>A0AA41YB95</accession>
<keyword evidence="2" id="KW-1185">Reference proteome</keyword>
<dbReference type="SUPFAM" id="SSF81593">
    <property type="entry name" value="Nucleotidyltransferase substrate binding subunit/domain"/>
    <property type="match status" value="1"/>
</dbReference>
<reference evidence="1" key="1">
    <citation type="submission" date="2022-10" db="EMBL/GenBank/DDBJ databases">
        <title>Gaoshiqiia sediminis gen. nov., sp. nov., isolated from coastal sediment.</title>
        <authorList>
            <person name="Yu W.X."/>
            <person name="Mu D.S."/>
            <person name="Du J.Z."/>
            <person name="Liang Y.Q."/>
        </authorList>
    </citation>
    <scope>NUCLEOTIDE SEQUENCE</scope>
    <source>
        <strain evidence="1">A06</strain>
    </source>
</reference>
<organism evidence="1 2">
    <name type="scientific">Gaoshiqia sediminis</name>
    <dbReference type="NCBI Taxonomy" id="2986998"/>
    <lineage>
        <taxon>Bacteria</taxon>
        <taxon>Pseudomonadati</taxon>
        <taxon>Bacteroidota</taxon>
        <taxon>Bacteroidia</taxon>
        <taxon>Marinilabiliales</taxon>
        <taxon>Prolixibacteraceae</taxon>
        <taxon>Gaoshiqia</taxon>
    </lineage>
</organism>
<dbReference type="InterPro" id="IPR010235">
    <property type="entry name" value="HepT"/>
</dbReference>
<dbReference type="NCBIfam" id="TIGR01987">
    <property type="entry name" value="HI0074"/>
    <property type="match status" value="1"/>
</dbReference>
<dbReference type="AlphaFoldDB" id="A0AA41YB95"/>
<evidence type="ECO:0000313" key="1">
    <source>
        <dbReference type="EMBL" id="MCW0482978.1"/>
    </source>
</evidence>
<gene>
    <name evidence="1" type="ORF">N2K84_09580</name>
</gene>
<comment type="caution">
    <text evidence="1">The sequence shown here is derived from an EMBL/GenBank/DDBJ whole genome shotgun (WGS) entry which is preliminary data.</text>
</comment>
<evidence type="ECO:0000313" key="2">
    <source>
        <dbReference type="Proteomes" id="UP001163821"/>
    </source>
</evidence>
<sequence>MEKDIRWQQRFNNLRKAFNQLARFVEHEKLNEMEEQGLIKAFEYTYELSWKTLQDLLRDKGYHQIAGPKPVIEQSFQDGYLTNGTGWMRMHQSRNLTSHTYDEETAREIIDGIRNEYFFLLQDLIARLEEEQSSSQNSLFDA</sequence>
<dbReference type="Gene3D" id="1.20.120.330">
    <property type="entry name" value="Nucleotidyltransferases domain 2"/>
    <property type="match status" value="1"/>
</dbReference>